<dbReference type="AlphaFoldDB" id="A0A9Q2RXL1"/>
<dbReference type="Proteomes" id="UP000809337">
    <property type="component" value="Unassembled WGS sequence"/>
</dbReference>
<gene>
    <name evidence="2" type="ORF">JQX14_21915</name>
</gene>
<proteinExistence type="predicted"/>
<organism evidence="2 3">
    <name type="scientific">Pseudosulfitobacter pseudonitzschiae</name>
    <dbReference type="NCBI Taxonomy" id="1402135"/>
    <lineage>
        <taxon>Bacteria</taxon>
        <taxon>Pseudomonadati</taxon>
        <taxon>Pseudomonadota</taxon>
        <taxon>Alphaproteobacteria</taxon>
        <taxon>Rhodobacterales</taxon>
        <taxon>Roseobacteraceae</taxon>
        <taxon>Pseudosulfitobacter</taxon>
    </lineage>
</organism>
<evidence type="ECO:0000313" key="2">
    <source>
        <dbReference type="EMBL" id="MBM2357210.1"/>
    </source>
</evidence>
<accession>A0A9Q2RXL1</accession>
<dbReference type="EMBL" id="JAFBWN010000030">
    <property type="protein sequence ID" value="MBM2357210.1"/>
    <property type="molecule type" value="Genomic_DNA"/>
</dbReference>
<comment type="caution">
    <text evidence="2">The sequence shown here is derived from an EMBL/GenBank/DDBJ whole genome shotgun (WGS) entry which is preliminary data.</text>
</comment>
<keyword evidence="1" id="KW-0472">Membrane</keyword>
<sequence length="141" mass="15607">MSPHIGVDVGFCKFPVKNTVLDKRNRFFCTCIIDRVQLVNESDSFAEFYADGAATCGAVAMIMLALNVVFARVGLTLKQGCFWDASSALECAAGRDLFKAAFVDRSPVFASQTSKWSCSLGQIWESYMVRDLGYRAFAIFK</sequence>
<evidence type="ECO:0000313" key="3">
    <source>
        <dbReference type="Proteomes" id="UP000809337"/>
    </source>
</evidence>
<reference evidence="2" key="1">
    <citation type="submission" date="2021-01" db="EMBL/GenBank/DDBJ databases">
        <title>Diatom-associated Roseobacters Show Island Model of Population Structure.</title>
        <authorList>
            <person name="Qu L."/>
            <person name="Feng X."/>
            <person name="Chen Y."/>
            <person name="Li L."/>
            <person name="Wang X."/>
            <person name="Hu Z."/>
            <person name="Wang H."/>
            <person name="Luo H."/>
        </authorList>
    </citation>
    <scope>NUCLEOTIDE SEQUENCE</scope>
    <source>
        <strain evidence="2">SM26-45</strain>
    </source>
</reference>
<dbReference type="RefSeq" id="WP_231035966.1">
    <property type="nucleotide sequence ID" value="NZ_JAJNGX010000031.1"/>
</dbReference>
<feature type="transmembrane region" description="Helical" evidence="1">
    <location>
        <begin position="48"/>
        <end position="70"/>
    </location>
</feature>
<evidence type="ECO:0000256" key="1">
    <source>
        <dbReference type="SAM" id="Phobius"/>
    </source>
</evidence>
<keyword evidence="1" id="KW-0812">Transmembrane</keyword>
<protein>
    <submittedName>
        <fullName evidence="2">Uncharacterized protein</fullName>
    </submittedName>
</protein>
<name>A0A9Q2RXL1_9RHOB</name>
<keyword evidence="1" id="KW-1133">Transmembrane helix</keyword>